<evidence type="ECO:0000313" key="2">
    <source>
        <dbReference type="EMBL" id="KAJ1092912.1"/>
    </source>
</evidence>
<feature type="region of interest" description="Disordered" evidence="1">
    <location>
        <begin position="71"/>
        <end position="92"/>
    </location>
</feature>
<dbReference type="EMBL" id="JANPWB010000015">
    <property type="protein sequence ID" value="KAJ1092912.1"/>
    <property type="molecule type" value="Genomic_DNA"/>
</dbReference>
<reference evidence="2" key="1">
    <citation type="journal article" date="2022" name="bioRxiv">
        <title>Sequencing and chromosome-scale assembly of the giantPleurodeles waltlgenome.</title>
        <authorList>
            <person name="Brown T."/>
            <person name="Elewa A."/>
            <person name="Iarovenko S."/>
            <person name="Subramanian E."/>
            <person name="Araus A.J."/>
            <person name="Petzold A."/>
            <person name="Susuki M."/>
            <person name="Suzuki K.-i.T."/>
            <person name="Hayashi T."/>
            <person name="Toyoda A."/>
            <person name="Oliveira C."/>
            <person name="Osipova E."/>
            <person name="Leigh N.D."/>
            <person name="Simon A."/>
            <person name="Yun M.H."/>
        </authorList>
    </citation>
    <scope>NUCLEOTIDE SEQUENCE</scope>
    <source>
        <strain evidence="2">20211129_DDA</strain>
        <tissue evidence="2">Liver</tissue>
    </source>
</reference>
<organism evidence="2 3">
    <name type="scientific">Pleurodeles waltl</name>
    <name type="common">Iberian ribbed newt</name>
    <dbReference type="NCBI Taxonomy" id="8319"/>
    <lineage>
        <taxon>Eukaryota</taxon>
        <taxon>Metazoa</taxon>
        <taxon>Chordata</taxon>
        <taxon>Craniata</taxon>
        <taxon>Vertebrata</taxon>
        <taxon>Euteleostomi</taxon>
        <taxon>Amphibia</taxon>
        <taxon>Batrachia</taxon>
        <taxon>Caudata</taxon>
        <taxon>Salamandroidea</taxon>
        <taxon>Salamandridae</taxon>
        <taxon>Pleurodelinae</taxon>
        <taxon>Pleurodeles</taxon>
    </lineage>
</organism>
<keyword evidence="3" id="KW-1185">Reference proteome</keyword>
<gene>
    <name evidence="2" type="ORF">NDU88_006022</name>
</gene>
<sequence length="92" mass="10190">MTAQSRLYFKASPIEIERHCGHRKEAVIMPQERSDPSSVAGDGEWGPYRKLPHIYSWQGLAAGLQLGYWDRSQAHPGSEDQGMPPSAQPCPG</sequence>
<dbReference type="Proteomes" id="UP001066276">
    <property type="component" value="Chromosome 11"/>
</dbReference>
<dbReference type="AlphaFoldDB" id="A0AAV7LR75"/>
<name>A0AAV7LR75_PLEWA</name>
<protein>
    <submittedName>
        <fullName evidence="2">Uncharacterized protein</fullName>
    </submittedName>
</protein>
<proteinExistence type="predicted"/>
<accession>A0AAV7LR75</accession>
<evidence type="ECO:0000313" key="3">
    <source>
        <dbReference type="Proteomes" id="UP001066276"/>
    </source>
</evidence>
<comment type="caution">
    <text evidence="2">The sequence shown here is derived from an EMBL/GenBank/DDBJ whole genome shotgun (WGS) entry which is preliminary data.</text>
</comment>
<evidence type="ECO:0000256" key="1">
    <source>
        <dbReference type="SAM" id="MobiDB-lite"/>
    </source>
</evidence>